<evidence type="ECO:0000313" key="1">
    <source>
        <dbReference type="Ensembl" id="ENSPKIP00000031944.1"/>
    </source>
</evidence>
<sequence>MLPIEPRRLDGGDEELGPICILPSIGHTQPAWVHIQIDSIPTSSPISSTEIPTLNHEVLYYTMELAAFVTKSFLLEKLIVWWTGFIFPISLF</sequence>
<name>A0A3B3SMF7_9TELE</name>
<accession>A0A3B3SMF7</accession>
<dbReference type="GeneTree" id="ENSGT00940000180054"/>
<evidence type="ECO:0000313" key="2">
    <source>
        <dbReference type="Proteomes" id="UP000261540"/>
    </source>
</evidence>
<keyword evidence="2" id="KW-1185">Reference proteome</keyword>
<dbReference type="Proteomes" id="UP000261540">
    <property type="component" value="Unplaced"/>
</dbReference>
<dbReference type="AlphaFoldDB" id="A0A3B3SMF7"/>
<protein>
    <submittedName>
        <fullName evidence="1">Uncharacterized protein</fullName>
    </submittedName>
</protein>
<reference evidence="1" key="1">
    <citation type="submission" date="2025-08" db="UniProtKB">
        <authorList>
            <consortium name="Ensembl"/>
        </authorList>
    </citation>
    <scope>IDENTIFICATION</scope>
</reference>
<proteinExistence type="predicted"/>
<reference evidence="1" key="2">
    <citation type="submission" date="2025-09" db="UniProtKB">
        <authorList>
            <consortium name="Ensembl"/>
        </authorList>
    </citation>
    <scope>IDENTIFICATION</scope>
</reference>
<organism evidence="1 2">
    <name type="scientific">Paramormyrops kingsleyae</name>
    <dbReference type="NCBI Taxonomy" id="1676925"/>
    <lineage>
        <taxon>Eukaryota</taxon>
        <taxon>Metazoa</taxon>
        <taxon>Chordata</taxon>
        <taxon>Craniata</taxon>
        <taxon>Vertebrata</taxon>
        <taxon>Euteleostomi</taxon>
        <taxon>Actinopterygii</taxon>
        <taxon>Neopterygii</taxon>
        <taxon>Teleostei</taxon>
        <taxon>Osteoglossocephala</taxon>
        <taxon>Osteoglossomorpha</taxon>
        <taxon>Osteoglossiformes</taxon>
        <taxon>Mormyridae</taxon>
        <taxon>Paramormyrops</taxon>
    </lineage>
</organism>
<dbReference type="Ensembl" id="ENSPKIT00000012802.1">
    <property type="protein sequence ID" value="ENSPKIP00000031944.1"/>
    <property type="gene ID" value="ENSPKIG00000012239.1"/>
</dbReference>